<keyword evidence="4" id="KW-0804">Transcription</keyword>
<dbReference type="GO" id="GO:0006351">
    <property type="term" value="P:DNA-templated transcription"/>
    <property type="evidence" value="ECO:0007669"/>
    <property type="project" value="TreeGrafter"/>
</dbReference>
<evidence type="ECO:0000313" key="6">
    <source>
        <dbReference type="EMBL" id="TWI90153.1"/>
    </source>
</evidence>
<keyword evidence="3 6" id="KW-0238">DNA-binding</keyword>
<evidence type="ECO:0000259" key="5">
    <source>
        <dbReference type="PROSITE" id="PS50931"/>
    </source>
</evidence>
<name>A0A562TA22_9HYPH</name>
<gene>
    <name evidence="6" type="ORF">JM93_01130</name>
</gene>
<dbReference type="SUPFAM" id="SSF46785">
    <property type="entry name" value="Winged helix' DNA-binding domain"/>
    <property type="match status" value="1"/>
</dbReference>
<comment type="caution">
    <text evidence="6">The sequence shown here is derived from an EMBL/GenBank/DDBJ whole genome shotgun (WGS) entry which is preliminary data.</text>
</comment>
<dbReference type="PANTHER" id="PTHR30537:SF74">
    <property type="entry name" value="HTH-TYPE TRANSCRIPTIONAL REGULATOR TRPI"/>
    <property type="match status" value="1"/>
</dbReference>
<evidence type="ECO:0000256" key="2">
    <source>
        <dbReference type="ARBA" id="ARBA00023015"/>
    </source>
</evidence>
<dbReference type="RefSeq" id="WP_145341187.1">
    <property type="nucleotide sequence ID" value="NZ_SMLY01000086.1"/>
</dbReference>
<keyword evidence="7" id="KW-1185">Reference proteome</keyword>
<dbReference type="PANTHER" id="PTHR30537">
    <property type="entry name" value="HTH-TYPE TRANSCRIPTIONAL REGULATOR"/>
    <property type="match status" value="1"/>
</dbReference>
<dbReference type="Proteomes" id="UP000320593">
    <property type="component" value="Unassembled WGS sequence"/>
</dbReference>
<comment type="similarity">
    <text evidence="1">Belongs to the LysR transcriptional regulatory family.</text>
</comment>
<feature type="domain" description="HTH lysR-type" evidence="5">
    <location>
        <begin position="5"/>
        <end position="62"/>
    </location>
</feature>
<dbReference type="InterPro" id="IPR000847">
    <property type="entry name" value="LysR_HTH_N"/>
</dbReference>
<evidence type="ECO:0000256" key="1">
    <source>
        <dbReference type="ARBA" id="ARBA00009437"/>
    </source>
</evidence>
<protein>
    <submittedName>
        <fullName evidence="6">DNA-binding transcriptional LysR family regulator</fullName>
    </submittedName>
</protein>
<dbReference type="InterPro" id="IPR036390">
    <property type="entry name" value="WH_DNA-bd_sf"/>
</dbReference>
<dbReference type="GO" id="GO:0043565">
    <property type="term" value="F:sequence-specific DNA binding"/>
    <property type="evidence" value="ECO:0007669"/>
    <property type="project" value="TreeGrafter"/>
</dbReference>
<accession>A0A562TA22</accession>
<dbReference type="AlphaFoldDB" id="A0A562TA22"/>
<keyword evidence="2" id="KW-0805">Transcription regulation</keyword>
<dbReference type="GO" id="GO:0003700">
    <property type="term" value="F:DNA-binding transcription factor activity"/>
    <property type="evidence" value="ECO:0007669"/>
    <property type="project" value="InterPro"/>
</dbReference>
<dbReference type="EMBL" id="VLLF01000002">
    <property type="protein sequence ID" value="TWI90153.1"/>
    <property type="molecule type" value="Genomic_DNA"/>
</dbReference>
<dbReference type="Pfam" id="PF00126">
    <property type="entry name" value="HTH_1"/>
    <property type="match status" value="1"/>
</dbReference>
<dbReference type="PROSITE" id="PS50931">
    <property type="entry name" value="HTH_LYSR"/>
    <property type="match status" value="1"/>
</dbReference>
<dbReference type="OrthoDB" id="5526340at2"/>
<sequence>MPELPPLSALPALEATVRLGSMKAAAQELGRTHGAISKQIAHLADVLGTPLFEKEGVGIRATPAGIKLALAAGNALTSLSQTWLELKAEANDRALEIGASATFAMKWLIPRLPRFYPLLPGIEVNFRMTGHGRISDTEMDVLLSWDRLRGRLDSPNMVRVLGDVAFGLVHAAGSRCFVDGDRVLTDQLFLQEGAPHTLAAWENLSGYRVEARHITYNPHLLLSLEAAATGLGVALMEKRLVEADLKAGRLSAPCGFHVISDGFCAVVPPRGRRRPAVQVFLDWLEGEVRAGD</sequence>
<reference evidence="6 7" key="1">
    <citation type="submission" date="2019-07" db="EMBL/GenBank/DDBJ databases">
        <title>Genomic Encyclopedia of Archaeal and Bacterial Type Strains, Phase II (KMG-II): from individual species to whole genera.</title>
        <authorList>
            <person name="Goeker M."/>
        </authorList>
    </citation>
    <scope>NUCLEOTIDE SEQUENCE [LARGE SCALE GENOMIC DNA]</scope>
    <source>
        <strain evidence="6 7">ATCC BAA-252</strain>
    </source>
</reference>
<dbReference type="SUPFAM" id="SSF53850">
    <property type="entry name" value="Periplasmic binding protein-like II"/>
    <property type="match status" value="1"/>
</dbReference>
<dbReference type="Pfam" id="PF03466">
    <property type="entry name" value="LysR_substrate"/>
    <property type="match status" value="1"/>
</dbReference>
<dbReference type="InterPro" id="IPR005119">
    <property type="entry name" value="LysR_subst-bd"/>
</dbReference>
<proteinExistence type="inferred from homology"/>
<dbReference type="Gene3D" id="3.40.190.10">
    <property type="entry name" value="Periplasmic binding protein-like II"/>
    <property type="match status" value="2"/>
</dbReference>
<dbReference type="Gene3D" id="1.10.10.10">
    <property type="entry name" value="Winged helix-like DNA-binding domain superfamily/Winged helix DNA-binding domain"/>
    <property type="match status" value="1"/>
</dbReference>
<organism evidence="6 7">
    <name type="scientific">Roseibium hamelinense</name>
    <dbReference type="NCBI Taxonomy" id="150831"/>
    <lineage>
        <taxon>Bacteria</taxon>
        <taxon>Pseudomonadati</taxon>
        <taxon>Pseudomonadota</taxon>
        <taxon>Alphaproteobacteria</taxon>
        <taxon>Hyphomicrobiales</taxon>
        <taxon>Stappiaceae</taxon>
        <taxon>Roseibium</taxon>
    </lineage>
</organism>
<dbReference type="InterPro" id="IPR036388">
    <property type="entry name" value="WH-like_DNA-bd_sf"/>
</dbReference>
<evidence type="ECO:0000313" key="7">
    <source>
        <dbReference type="Proteomes" id="UP000320593"/>
    </source>
</evidence>
<evidence type="ECO:0000256" key="4">
    <source>
        <dbReference type="ARBA" id="ARBA00023163"/>
    </source>
</evidence>
<evidence type="ECO:0000256" key="3">
    <source>
        <dbReference type="ARBA" id="ARBA00023125"/>
    </source>
</evidence>
<dbReference type="InterPro" id="IPR058163">
    <property type="entry name" value="LysR-type_TF_proteobact-type"/>
</dbReference>